<organism evidence="1 2">
    <name type="scientific">Falsiruegeria litorea R37</name>
    <dbReference type="NCBI Taxonomy" id="1200284"/>
    <lineage>
        <taxon>Bacteria</taxon>
        <taxon>Pseudomonadati</taxon>
        <taxon>Pseudomonadota</taxon>
        <taxon>Alphaproteobacteria</taxon>
        <taxon>Rhodobacterales</taxon>
        <taxon>Roseobacteraceae</taxon>
        <taxon>Falsiruegeria</taxon>
    </lineage>
</organism>
<reference evidence="1 2" key="1">
    <citation type="submission" date="2017-03" db="EMBL/GenBank/DDBJ databases">
        <authorList>
            <person name="Afonso C.L."/>
            <person name="Miller P.J."/>
            <person name="Scott M.A."/>
            <person name="Spackman E."/>
            <person name="Goraichik I."/>
            <person name="Dimitrov K.M."/>
            <person name="Suarez D.L."/>
            <person name="Swayne D.E."/>
        </authorList>
    </citation>
    <scope>NUCLEOTIDE SEQUENCE [LARGE SCALE GENOMIC DNA]</scope>
    <source>
        <strain evidence="1 2">CECT 7639</strain>
    </source>
</reference>
<gene>
    <name evidence="1" type="ORF">TRL7639_01228</name>
</gene>
<dbReference type="RefSeq" id="WP_085794862.1">
    <property type="nucleotide sequence ID" value="NZ_FWFO01000001.1"/>
</dbReference>
<dbReference type="EMBL" id="FWFO01000001">
    <property type="protein sequence ID" value="SLN30081.1"/>
    <property type="molecule type" value="Genomic_DNA"/>
</dbReference>
<proteinExistence type="predicted"/>
<dbReference type="OrthoDB" id="7870782at2"/>
<accession>A0A1Y5S0U5</accession>
<protein>
    <submittedName>
        <fullName evidence="1">Uncharacterized protein</fullName>
    </submittedName>
</protein>
<evidence type="ECO:0000313" key="2">
    <source>
        <dbReference type="Proteomes" id="UP000193077"/>
    </source>
</evidence>
<dbReference type="AlphaFoldDB" id="A0A1Y5S0U5"/>
<keyword evidence="2" id="KW-1185">Reference proteome</keyword>
<sequence>MSDQELLQQAEKIEARLNGANPSLRLELQPKLSKVIENLRANGTHVPARLKRLDAALCDEAIEARFDNMPI</sequence>
<name>A0A1Y5S0U5_9RHOB</name>
<dbReference type="Proteomes" id="UP000193077">
    <property type="component" value="Unassembled WGS sequence"/>
</dbReference>
<evidence type="ECO:0000313" key="1">
    <source>
        <dbReference type="EMBL" id="SLN30081.1"/>
    </source>
</evidence>